<feature type="domain" description="SLH" evidence="3">
    <location>
        <begin position="157"/>
        <end position="220"/>
    </location>
</feature>
<dbReference type="PROSITE" id="PS51272">
    <property type="entry name" value="SLH"/>
    <property type="match status" value="3"/>
</dbReference>
<sequence>MAKCLLLFFLIPATTSAQSDGVRIFRDLPASHWAAPEVAEAVQKGYIVGYPDGTFRPDNQVTRAEFASLLSRAAKHKNIKENVDVPFGDVPEGHWARGAIARAIALGFVPAEKYGTRFEPDRPMTRLEIAEWLANGLAAAREDFAEAMWDTKDTLVPVAEYYKGGLPPESYPHVSIVYGTGIMKGFPDGSFRPGELTKRSEIAAILHRFDKVQGRAAKEFRELNELREVGLYGTNAVSFTDFVFYSPDRVLVFDVPLREDIVYEGWGTFHIHRMILAKIDNEGNLYGVYAPMFLNPEFMLEKRSDFVRKAFLQYEDLNDFIFTFTDLSFTSEVDELAIEDVIALYDQERSFRTVFGYGHFFTVHPDNASRYGIKARSYYESFSYKRGETQRFWFSGHVDEKSQRGFYDLLNAIKEMQEKANAKRAEQWNQLPDEIREFLLEFQNQDLQETVQD</sequence>
<evidence type="ECO:0000313" key="4">
    <source>
        <dbReference type="EMBL" id="OUM87519.1"/>
    </source>
</evidence>
<proteinExistence type="predicted"/>
<comment type="caution">
    <text evidence="4">The sequence shown here is derived from an EMBL/GenBank/DDBJ whole genome shotgun (WGS) entry which is preliminary data.</text>
</comment>
<name>A0A1Y3PT71_9BACI</name>
<feature type="chain" id="PRO_5038883830" description="SLH domain-containing protein" evidence="2">
    <location>
        <begin position="20"/>
        <end position="453"/>
    </location>
</feature>
<evidence type="ECO:0000256" key="2">
    <source>
        <dbReference type="SAM" id="SignalP"/>
    </source>
</evidence>
<keyword evidence="1 2" id="KW-0732">Signal</keyword>
<feature type="domain" description="SLH" evidence="3">
    <location>
        <begin position="21"/>
        <end position="84"/>
    </location>
</feature>
<organism evidence="4 5">
    <name type="scientific">Bacillus thermozeamaize</name>
    <dbReference type="NCBI Taxonomy" id="230954"/>
    <lineage>
        <taxon>Bacteria</taxon>
        <taxon>Bacillati</taxon>
        <taxon>Bacillota</taxon>
        <taxon>Bacilli</taxon>
        <taxon>Bacillales</taxon>
        <taxon>Bacillaceae</taxon>
        <taxon>Bacillus</taxon>
    </lineage>
</organism>
<dbReference type="AlphaFoldDB" id="A0A1Y3PT71"/>
<dbReference type="InterPro" id="IPR051465">
    <property type="entry name" value="Cell_Envelope_Struct_Comp"/>
</dbReference>
<evidence type="ECO:0000259" key="3">
    <source>
        <dbReference type="PROSITE" id="PS51272"/>
    </source>
</evidence>
<dbReference type="EMBL" id="LZRT01000074">
    <property type="protein sequence ID" value="OUM87519.1"/>
    <property type="molecule type" value="Genomic_DNA"/>
</dbReference>
<evidence type="ECO:0000256" key="1">
    <source>
        <dbReference type="ARBA" id="ARBA00022729"/>
    </source>
</evidence>
<feature type="signal peptide" evidence="2">
    <location>
        <begin position="1"/>
        <end position="19"/>
    </location>
</feature>
<dbReference type="Pfam" id="PF00395">
    <property type="entry name" value="SLH"/>
    <property type="match status" value="3"/>
</dbReference>
<dbReference type="PANTHER" id="PTHR43308:SF5">
    <property type="entry name" value="S-LAYER PROTEIN _ PEPTIDOGLYCAN ENDO-BETA-N-ACETYLGLUCOSAMINIDASE"/>
    <property type="match status" value="1"/>
</dbReference>
<accession>A0A1Y3PT71</accession>
<dbReference type="Proteomes" id="UP000196475">
    <property type="component" value="Unassembled WGS sequence"/>
</dbReference>
<reference evidence="5" key="1">
    <citation type="submission" date="2016-06" db="EMBL/GenBank/DDBJ databases">
        <authorList>
            <person name="Nascimento L."/>
            <person name="Pereira R.V."/>
            <person name="Martins L.F."/>
            <person name="Quaggio R.B."/>
            <person name="Silva A.M."/>
            <person name="Setubal J.C."/>
        </authorList>
    </citation>
    <scope>NUCLEOTIDE SEQUENCE [LARGE SCALE GENOMIC DNA]</scope>
</reference>
<gene>
    <name evidence="4" type="ORF">BAA01_00675</name>
</gene>
<dbReference type="InterPro" id="IPR001119">
    <property type="entry name" value="SLH_dom"/>
</dbReference>
<feature type="domain" description="SLH" evidence="3">
    <location>
        <begin position="86"/>
        <end position="147"/>
    </location>
</feature>
<dbReference type="PANTHER" id="PTHR43308">
    <property type="entry name" value="OUTER MEMBRANE PROTEIN ALPHA-RELATED"/>
    <property type="match status" value="1"/>
</dbReference>
<protein>
    <recommendedName>
        <fullName evidence="3">SLH domain-containing protein</fullName>
    </recommendedName>
</protein>
<evidence type="ECO:0000313" key="5">
    <source>
        <dbReference type="Proteomes" id="UP000196475"/>
    </source>
</evidence>